<dbReference type="EMBL" id="UOGE01000074">
    <property type="protein sequence ID" value="VAX22367.1"/>
    <property type="molecule type" value="Genomic_DNA"/>
</dbReference>
<dbReference type="AlphaFoldDB" id="A0A3B1D0V8"/>
<dbReference type="Gene3D" id="3.90.550.10">
    <property type="entry name" value="Spore Coat Polysaccharide Biosynthesis Protein SpsA, Chain A"/>
    <property type="match status" value="1"/>
</dbReference>
<evidence type="ECO:0000256" key="7">
    <source>
        <dbReference type="ARBA" id="ARBA00023150"/>
    </source>
</evidence>
<evidence type="ECO:0000256" key="3">
    <source>
        <dbReference type="ARBA" id="ARBA00022723"/>
    </source>
</evidence>
<evidence type="ECO:0000259" key="8">
    <source>
        <dbReference type="Pfam" id="PF12804"/>
    </source>
</evidence>
<keyword evidence="6" id="KW-0342">GTP-binding</keyword>
<evidence type="ECO:0000256" key="6">
    <source>
        <dbReference type="ARBA" id="ARBA00023134"/>
    </source>
</evidence>
<dbReference type="InterPro" id="IPR013482">
    <property type="entry name" value="Molybde_CF_guanTrfase"/>
</dbReference>
<keyword evidence="7" id="KW-0501">Molybdenum cofactor biosynthesis</keyword>
<keyword evidence="4" id="KW-0547">Nucleotide-binding</keyword>
<keyword evidence="5" id="KW-0460">Magnesium</keyword>
<proteinExistence type="inferred from homology"/>
<gene>
    <name evidence="9" type="ORF">MNBD_NITROSPINAE02-1412</name>
</gene>
<dbReference type="InterPro" id="IPR029044">
    <property type="entry name" value="Nucleotide-diphossugar_trans"/>
</dbReference>
<keyword evidence="1" id="KW-0963">Cytoplasm</keyword>
<dbReference type="EC" id="2.7.7.77" evidence="9"/>
<dbReference type="InterPro" id="IPR025877">
    <property type="entry name" value="MobA-like_NTP_Trfase"/>
</dbReference>
<reference evidence="9" key="1">
    <citation type="submission" date="2018-06" db="EMBL/GenBank/DDBJ databases">
        <authorList>
            <person name="Zhirakovskaya E."/>
        </authorList>
    </citation>
    <scope>NUCLEOTIDE SEQUENCE</scope>
</reference>
<feature type="domain" description="MobA-like NTP transferase" evidence="8">
    <location>
        <begin position="6"/>
        <end position="147"/>
    </location>
</feature>
<dbReference type="GO" id="GO:0005525">
    <property type="term" value="F:GTP binding"/>
    <property type="evidence" value="ECO:0007669"/>
    <property type="project" value="UniProtKB-KW"/>
</dbReference>
<dbReference type="Pfam" id="PF12804">
    <property type="entry name" value="NTP_transf_3"/>
    <property type="match status" value="1"/>
</dbReference>
<dbReference type="PANTHER" id="PTHR19136">
    <property type="entry name" value="MOLYBDENUM COFACTOR GUANYLYLTRANSFERASE"/>
    <property type="match status" value="1"/>
</dbReference>
<keyword evidence="2 9" id="KW-0808">Transferase</keyword>
<sequence>MKIPFAILAGGKSRRMGRDKAFVEVDGTPMIERVIAAVRPGASTITLIANEPEKFKKFGYPVFADTIAGMGPLSGLVTAFEVIDGNRIFMVACDMPYVSPEIVEFIIKCGDRPGEALMPIIGGREQGLMAIYRRGTLERFMERIEKKDIQFDEFRRSITKSHVEEEELKLIDPALRSFINVNCPDDLP</sequence>
<evidence type="ECO:0000313" key="9">
    <source>
        <dbReference type="EMBL" id="VAX22367.1"/>
    </source>
</evidence>
<dbReference type="SUPFAM" id="SSF53448">
    <property type="entry name" value="Nucleotide-diphospho-sugar transferases"/>
    <property type="match status" value="1"/>
</dbReference>
<dbReference type="GO" id="GO:0006777">
    <property type="term" value="P:Mo-molybdopterin cofactor biosynthetic process"/>
    <property type="evidence" value="ECO:0007669"/>
    <property type="project" value="UniProtKB-KW"/>
</dbReference>
<dbReference type="GO" id="GO:0046872">
    <property type="term" value="F:metal ion binding"/>
    <property type="evidence" value="ECO:0007669"/>
    <property type="project" value="UniProtKB-KW"/>
</dbReference>
<protein>
    <submittedName>
        <fullName evidence="9">Molybdenum cofactor guanylyltransferase</fullName>
        <ecNumber evidence="9">2.7.7.77</ecNumber>
    </submittedName>
</protein>
<keyword evidence="9" id="KW-0548">Nucleotidyltransferase</keyword>
<evidence type="ECO:0000256" key="2">
    <source>
        <dbReference type="ARBA" id="ARBA00022679"/>
    </source>
</evidence>
<evidence type="ECO:0000256" key="5">
    <source>
        <dbReference type="ARBA" id="ARBA00022842"/>
    </source>
</evidence>
<name>A0A3B1D0V8_9ZZZZ</name>
<organism evidence="9">
    <name type="scientific">hydrothermal vent metagenome</name>
    <dbReference type="NCBI Taxonomy" id="652676"/>
    <lineage>
        <taxon>unclassified sequences</taxon>
        <taxon>metagenomes</taxon>
        <taxon>ecological metagenomes</taxon>
    </lineage>
</organism>
<dbReference type="PANTHER" id="PTHR19136:SF81">
    <property type="entry name" value="MOLYBDENUM COFACTOR GUANYLYLTRANSFERASE"/>
    <property type="match status" value="1"/>
</dbReference>
<dbReference type="CDD" id="cd02503">
    <property type="entry name" value="MobA"/>
    <property type="match status" value="1"/>
</dbReference>
<accession>A0A3B1D0V8</accession>
<dbReference type="GO" id="GO:0061603">
    <property type="term" value="F:molybdenum cofactor guanylyltransferase activity"/>
    <property type="evidence" value="ECO:0007669"/>
    <property type="project" value="UniProtKB-EC"/>
</dbReference>
<dbReference type="HAMAP" id="MF_00316">
    <property type="entry name" value="MobA"/>
    <property type="match status" value="1"/>
</dbReference>
<keyword evidence="3" id="KW-0479">Metal-binding</keyword>
<evidence type="ECO:0000256" key="1">
    <source>
        <dbReference type="ARBA" id="ARBA00022490"/>
    </source>
</evidence>
<evidence type="ECO:0000256" key="4">
    <source>
        <dbReference type="ARBA" id="ARBA00022741"/>
    </source>
</evidence>